<keyword evidence="8" id="KW-1185">Reference proteome</keyword>
<evidence type="ECO:0000259" key="6">
    <source>
        <dbReference type="Pfam" id="PF01591"/>
    </source>
</evidence>
<name>A0A1X0P8W5_9TRYP</name>
<feature type="compositionally biased region" description="Polar residues" evidence="5">
    <location>
        <begin position="25"/>
        <end position="51"/>
    </location>
</feature>
<dbReference type="InterPro" id="IPR029033">
    <property type="entry name" value="His_PPase_superfam"/>
</dbReference>
<dbReference type="Pfam" id="PF01591">
    <property type="entry name" value="6PF2K"/>
    <property type="match status" value="1"/>
</dbReference>
<dbReference type="OrthoDB" id="267323at2759"/>
<keyword evidence="4" id="KW-0175">Coiled coil</keyword>
<gene>
    <name evidence="7" type="ORF">TM35_000012510</name>
</gene>
<dbReference type="InterPro" id="IPR003094">
    <property type="entry name" value="6Pfruct_kin"/>
</dbReference>
<sequence length="1028" mass="113447">MNTESRTRISTGSVEKTADEEGGDSTASGYHSNAVKSTETARNDTATSSTALFAEETAAPITPPPYQRSDSTNFHFGENNVALTSGRSFSEGTGNNFHPGNQWHYAMTPPPQRHSDPEMCCTCGRLSSHCSSLDTWPLAQTSSAATEGAKSAPSNMTGSGGVRNPWDANGYAGLYSGSLPSSFEGTGRMACSVMAPPRSFSSTGSCGTGNTRMRFRSLLQPLSSIHDPGAACAVREQNRNAIIAELERQKESLKRQLAQLRRELSFNNIFSLVRASNASQLQYLLEKKLCNVNERDYNGGTPLHVAAFEGNEAIVRVLVSFGADIMAMDNMGRTPLDWAAANRHSSVCRYLLALTKRNLSVFERQQQRASVSDLLSRSDRNATRICTLSPNGESLPTAYSSTQRRWSPSHLGLPLSTTAAMEYSTEQSNELTSKYVLAALPPDVNAELRSQAVAAVTAVHPLGDDNSSTDPASSQLDDDDDDDDMIHSSEDVYSLSAKFSSYTTVSDTVSLVVCMVGLPGRGKSFICNRISRYLNWKGVPCRVFNAGSYRRQLLGVDGTTDSCFYDPNNARGKQLRDKMADMACEDLMDFIANQHVAVGLFDATNTTRERRRHLIDLFSKAAKQRKVVYRTIFIESICTDEQIITENILRAKCGNDDFKNVTDTSEVINSFRARIAEYEKVYEPLDPSEDLSFIRIINVKHHVILQKIPCGLASRIAFFLLNLHPVAYPIYITLPGETVGDHNHMYGGDERLTSLGEKYAEALKNFILERYVLHMIVLHGTNPSVLNTLRPLSRVLGGDNDDENNKMDEEEHAIPGSIIRQEELLCPLPGLDSINYGQFSGRTAEWVRAKYAQLSRILYTISPGTSVDSMGNFGTSSSSQINHIDDETHEEEEEEEEEEEKQKHGEKAFHRQYFNKGEQAIGRFRHIPDGTDPRLSYCVQFPNGESCRQVNVRLEPALMAVMRVQGPVFVVASAVPAQGVLAFFTDVLPELSPTLRLPRHAVVEIGVKGDITVHQLVESPEDELVAEM</sequence>
<evidence type="ECO:0000256" key="4">
    <source>
        <dbReference type="SAM" id="Coils"/>
    </source>
</evidence>
<dbReference type="RefSeq" id="XP_028887440.1">
    <property type="nucleotide sequence ID" value="XM_029020932.1"/>
</dbReference>
<dbReference type="GO" id="GO:0006003">
    <property type="term" value="P:fructose 2,6-bisphosphate metabolic process"/>
    <property type="evidence" value="ECO:0007669"/>
    <property type="project" value="InterPro"/>
</dbReference>
<dbReference type="Proteomes" id="UP000192257">
    <property type="component" value="Unassembled WGS sequence"/>
</dbReference>
<feature type="compositionally biased region" description="Polar residues" evidence="5">
    <location>
        <begin position="868"/>
        <end position="882"/>
    </location>
</feature>
<dbReference type="VEuPathDB" id="TriTrypDB:TM35_000012510"/>
<dbReference type="GO" id="GO:0006000">
    <property type="term" value="P:fructose metabolic process"/>
    <property type="evidence" value="ECO:0007669"/>
    <property type="project" value="InterPro"/>
</dbReference>
<dbReference type="GO" id="GO:0004331">
    <property type="term" value="F:fructose-2,6-bisphosphate 2-phosphatase activity"/>
    <property type="evidence" value="ECO:0007669"/>
    <property type="project" value="TreeGrafter"/>
</dbReference>
<keyword evidence="2" id="KW-0067">ATP-binding</keyword>
<reference evidence="7 8" key="1">
    <citation type="submission" date="2017-03" db="EMBL/GenBank/DDBJ databases">
        <title>An alternative strategy for trypanosome survival in the mammalian bloodstream revealed through genome and transcriptome analysis of the ubiquitous bovine parasite Trypanosoma (Megatrypanum) theileri.</title>
        <authorList>
            <person name="Kelly S."/>
            <person name="Ivens A."/>
            <person name="Mott A."/>
            <person name="O'Neill E."/>
            <person name="Emms D."/>
            <person name="Macleod O."/>
            <person name="Voorheis P."/>
            <person name="Matthews J."/>
            <person name="Matthews K."/>
            <person name="Carrington M."/>
        </authorList>
    </citation>
    <scope>NUCLEOTIDE SEQUENCE [LARGE SCALE GENOMIC DNA]</scope>
    <source>
        <strain evidence="7">Edinburgh</strain>
    </source>
</reference>
<dbReference type="SMART" id="SM00248">
    <property type="entry name" value="ANK"/>
    <property type="match status" value="2"/>
</dbReference>
<evidence type="ECO:0000313" key="7">
    <source>
        <dbReference type="EMBL" id="ORC93374.1"/>
    </source>
</evidence>
<feature type="region of interest" description="Disordered" evidence="5">
    <location>
        <begin position="868"/>
        <end position="906"/>
    </location>
</feature>
<dbReference type="AlphaFoldDB" id="A0A1X0P8W5"/>
<dbReference type="SUPFAM" id="SSF48403">
    <property type="entry name" value="Ankyrin repeat"/>
    <property type="match status" value="1"/>
</dbReference>
<dbReference type="GO" id="GO:0005524">
    <property type="term" value="F:ATP binding"/>
    <property type="evidence" value="ECO:0007669"/>
    <property type="project" value="UniProtKB-KW"/>
</dbReference>
<feature type="region of interest" description="Disordered" evidence="5">
    <location>
        <begin position="459"/>
        <end position="487"/>
    </location>
</feature>
<feature type="domain" description="6-phosphofructo-2-kinase" evidence="6">
    <location>
        <begin position="507"/>
        <end position="725"/>
    </location>
</feature>
<dbReference type="GeneID" id="39980712"/>
<dbReference type="PANTHER" id="PTHR10606">
    <property type="entry name" value="6-PHOSPHOFRUCTO-2-KINASE/FRUCTOSE-2,6-BISPHOSPHATASE"/>
    <property type="match status" value="1"/>
</dbReference>
<dbReference type="Gene3D" id="1.25.40.20">
    <property type="entry name" value="Ankyrin repeat-containing domain"/>
    <property type="match status" value="1"/>
</dbReference>
<dbReference type="SUPFAM" id="SSF52540">
    <property type="entry name" value="P-loop containing nucleoside triphosphate hydrolases"/>
    <property type="match status" value="1"/>
</dbReference>
<dbReference type="InterPro" id="IPR013079">
    <property type="entry name" value="6Phosfructo_kin"/>
</dbReference>
<protein>
    <submittedName>
        <fullName evidence="7">Putative 6-phosphofructo-2-kinase/fructose-2,6-biphosphatase</fullName>
    </submittedName>
</protein>
<keyword evidence="7" id="KW-0418">Kinase</keyword>
<feature type="repeat" description="ANK" evidence="3">
    <location>
        <begin position="298"/>
        <end position="330"/>
    </location>
</feature>
<dbReference type="InterPro" id="IPR036770">
    <property type="entry name" value="Ankyrin_rpt-contain_sf"/>
</dbReference>
<evidence type="ECO:0000313" key="8">
    <source>
        <dbReference type="Proteomes" id="UP000192257"/>
    </source>
</evidence>
<dbReference type="FunFam" id="3.40.50.300:FF:000644">
    <property type="entry name" value="GpmB, Fructose-2,6-bisphosphatase"/>
    <property type="match status" value="1"/>
</dbReference>
<feature type="compositionally biased region" description="Polar residues" evidence="5">
    <location>
        <begin position="1"/>
        <end position="14"/>
    </location>
</feature>
<feature type="region of interest" description="Disordered" evidence="5">
    <location>
        <begin position="141"/>
        <end position="161"/>
    </location>
</feature>
<evidence type="ECO:0000256" key="5">
    <source>
        <dbReference type="SAM" id="MobiDB-lite"/>
    </source>
</evidence>
<dbReference type="PANTHER" id="PTHR10606:SF50">
    <property type="entry name" value="6-BIPHOSPHATASE, PUTATIVE-RELATED"/>
    <property type="match status" value="1"/>
</dbReference>
<evidence type="ECO:0000256" key="1">
    <source>
        <dbReference type="ARBA" id="ARBA00022741"/>
    </source>
</evidence>
<evidence type="ECO:0000256" key="3">
    <source>
        <dbReference type="PROSITE-ProRule" id="PRU00023"/>
    </source>
</evidence>
<dbReference type="GO" id="GO:0003873">
    <property type="term" value="F:6-phosphofructo-2-kinase activity"/>
    <property type="evidence" value="ECO:0007669"/>
    <property type="project" value="InterPro"/>
</dbReference>
<dbReference type="Gene3D" id="3.40.50.300">
    <property type="entry name" value="P-loop containing nucleotide triphosphate hydrolases"/>
    <property type="match status" value="1"/>
</dbReference>
<comment type="caution">
    <text evidence="7">The sequence shown here is derived from an EMBL/GenBank/DDBJ whole genome shotgun (WGS) entry which is preliminary data.</text>
</comment>
<proteinExistence type="predicted"/>
<keyword evidence="3" id="KW-0040">ANK repeat</keyword>
<dbReference type="PROSITE" id="PS50088">
    <property type="entry name" value="ANK_REPEAT"/>
    <property type="match status" value="1"/>
</dbReference>
<feature type="compositionally biased region" description="Acidic residues" evidence="5">
    <location>
        <begin position="887"/>
        <end position="899"/>
    </location>
</feature>
<dbReference type="InterPro" id="IPR002110">
    <property type="entry name" value="Ankyrin_rpt"/>
</dbReference>
<dbReference type="Gene3D" id="3.40.50.1240">
    <property type="entry name" value="Phosphoglycerate mutase-like"/>
    <property type="match status" value="1"/>
</dbReference>
<dbReference type="InterPro" id="IPR027417">
    <property type="entry name" value="P-loop_NTPase"/>
</dbReference>
<organism evidence="7 8">
    <name type="scientific">Trypanosoma theileri</name>
    <dbReference type="NCBI Taxonomy" id="67003"/>
    <lineage>
        <taxon>Eukaryota</taxon>
        <taxon>Discoba</taxon>
        <taxon>Euglenozoa</taxon>
        <taxon>Kinetoplastea</taxon>
        <taxon>Metakinetoplastina</taxon>
        <taxon>Trypanosomatida</taxon>
        <taxon>Trypanosomatidae</taxon>
        <taxon>Trypanosoma</taxon>
    </lineage>
</organism>
<dbReference type="PROSITE" id="PS50297">
    <property type="entry name" value="ANK_REP_REGION"/>
    <property type="match status" value="1"/>
</dbReference>
<feature type="compositionally biased region" description="Polar residues" evidence="5">
    <location>
        <begin position="465"/>
        <end position="475"/>
    </location>
</feature>
<accession>A0A1X0P8W5</accession>
<dbReference type="CDD" id="cd14686">
    <property type="entry name" value="bZIP"/>
    <property type="match status" value="1"/>
</dbReference>
<keyword evidence="7" id="KW-0808">Transferase</keyword>
<keyword evidence="1" id="KW-0547">Nucleotide-binding</keyword>
<feature type="coiled-coil region" evidence="4">
    <location>
        <begin position="236"/>
        <end position="263"/>
    </location>
</feature>
<dbReference type="STRING" id="67003.A0A1X0P8W5"/>
<dbReference type="Pfam" id="PF12796">
    <property type="entry name" value="Ank_2"/>
    <property type="match status" value="1"/>
</dbReference>
<dbReference type="EMBL" id="NBCO01000001">
    <property type="protein sequence ID" value="ORC93374.1"/>
    <property type="molecule type" value="Genomic_DNA"/>
</dbReference>
<dbReference type="SUPFAM" id="SSF53254">
    <property type="entry name" value="Phosphoglycerate mutase-like"/>
    <property type="match status" value="1"/>
</dbReference>
<feature type="region of interest" description="Disordered" evidence="5">
    <location>
        <begin position="1"/>
        <end position="78"/>
    </location>
</feature>
<dbReference type="GO" id="GO:0005829">
    <property type="term" value="C:cytosol"/>
    <property type="evidence" value="ECO:0007669"/>
    <property type="project" value="TreeGrafter"/>
</dbReference>
<dbReference type="PRINTS" id="PR00991">
    <property type="entry name" value="6PFRUCTKNASE"/>
</dbReference>
<evidence type="ECO:0000256" key="2">
    <source>
        <dbReference type="ARBA" id="ARBA00022840"/>
    </source>
</evidence>